<gene>
    <name evidence="1" type="primary">ORF15442</name>
</gene>
<proteinExistence type="predicted"/>
<sequence>VNLNIGPTFCCPSLIGLETRTHLHRDKRSLRKYSDCPTCETKECFLKREVSTVPQQKYNNILDIGTELLIDTSNMQ</sequence>
<protein>
    <submittedName>
        <fullName evidence="1">Uncharacterized protein</fullName>
    </submittedName>
</protein>
<feature type="non-terminal residue" evidence="1">
    <location>
        <position position="1"/>
    </location>
</feature>
<dbReference type="EMBL" id="HACG01005219">
    <property type="protein sequence ID" value="CEK52084.1"/>
    <property type="molecule type" value="Transcribed_RNA"/>
</dbReference>
<name>A0A0B6Y7G9_9EUPU</name>
<evidence type="ECO:0000313" key="1">
    <source>
        <dbReference type="EMBL" id="CEK52084.1"/>
    </source>
</evidence>
<accession>A0A0B6Y7G9</accession>
<reference evidence="1" key="1">
    <citation type="submission" date="2014-12" db="EMBL/GenBank/DDBJ databases">
        <title>Insight into the proteome of Arion vulgaris.</title>
        <authorList>
            <person name="Aradska J."/>
            <person name="Bulat T."/>
            <person name="Smidak R."/>
            <person name="Sarate P."/>
            <person name="Gangsoo J."/>
            <person name="Sialana F."/>
            <person name="Bilban M."/>
            <person name="Lubec G."/>
        </authorList>
    </citation>
    <scope>NUCLEOTIDE SEQUENCE</scope>
    <source>
        <tissue evidence="1">Skin</tissue>
    </source>
</reference>
<dbReference type="AlphaFoldDB" id="A0A0B6Y7G9"/>
<organism evidence="1">
    <name type="scientific">Arion vulgaris</name>
    <dbReference type="NCBI Taxonomy" id="1028688"/>
    <lineage>
        <taxon>Eukaryota</taxon>
        <taxon>Metazoa</taxon>
        <taxon>Spiralia</taxon>
        <taxon>Lophotrochozoa</taxon>
        <taxon>Mollusca</taxon>
        <taxon>Gastropoda</taxon>
        <taxon>Heterobranchia</taxon>
        <taxon>Euthyneura</taxon>
        <taxon>Panpulmonata</taxon>
        <taxon>Eupulmonata</taxon>
        <taxon>Stylommatophora</taxon>
        <taxon>Helicina</taxon>
        <taxon>Arionoidea</taxon>
        <taxon>Arionidae</taxon>
        <taxon>Arion</taxon>
    </lineage>
</organism>